<dbReference type="PROSITE" id="PS51257">
    <property type="entry name" value="PROKAR_LIPOPROTEIN"/>
    <property type="match status" value="1"/>
</dbReference>
<dbReference type="PANTHER" id="PTHR48050">
    <property type="entry name" value="STEROL 3-BETA-GLUCOSYLTRANSFERASE"/>
    <property type="match status" value="1"/>
</dbReference>
<evidence type="ECO:0000259" key="1">
    <source>
        <dbReference type="Pfam" id="PF06722"/>
    </source>
</evidence>
<accession>A0A8J5L0V3</accession>
<keyword evidence="3" id="KW-1185">Reference proteome</keyword>
<dbReference type="Proteomes" id="UP000734854">
    <property type="component" value="Unassembled WGS sequence"/>
</dbReference>
<dbReference type="SUPFAM" id="SSF53756">
    <property type="entry name" value="UDP-Glycosyltransferase/glycogen phosphorylase"/>
    <property type="match status" value="2"/>
</dbReference>
<dbReference type="GO" id="GO:0016757">
    <property type="term" value="F:glycosyltransferase activity"/>
    <property type="evidence" value="ECO:0007669"/>
    <property type="project" value="UniProtKB-ARBA"/>
</dbReference>
<dbReference type="Gene3D" id="3.40.50.2000">
    <property type="entry name" value="Glycogen Phosphorylase B"/>
    <property type="match status" value="2"/>
</dbReference>
<reference evidence="2 3" key="1">
    <citation type="submission" date="2020-08" db="EMBL/GenBank/DDBJ databases">
        <title>Plant Genome Project.</title>
        <authorList>
            <person name="Zhang R.-G."/>
        </authorList>
    </citation>
    <scope>NUCLEOTIDE SEQUENCE [LARGE SCALE GENOMIC DNA]</scope>
    <source>
        <tissue evidence="2">Rhizome</tissue>
    </source>
</reference>
<dbReference type="Pfam" id="PF06722">
    <property type="entry name" value="EryCIII-like_C"/>
    <property type="match status" value="1"/>
</dbReference>
<evidence type="ECO:0000313" key="2">
    <source>
        <dbReference type="EMBL" id="KAG6497261.1"/>
    </source>
</evidence>
<evidence type="ECO:0000313" key="3">
    <source>
        <dbReference type="Proteomes" id="UP000734854"/>
    </source>
</evidence>
<name>A0A8J5L0V3_ZINOF</name>
<sequence length="555" mass="61903">MAAYQKPKAIFMAFGTKGDVFPIAAIASAFACDQKQYQVVLITHRAHQSLMVHLAEKNVNYIPVNSPPVLSVHQFANMPDSEQVSFPIHKKKIQAAHREECLSVIESVLGDYPNMKSDFIVINFFALEGWHLSETFQIRCVVASPYVVPYSAPSAFVRQFKQELPLLYKYFQEAPPNTVWITGCSNEPSNVAYASRITIINVIYGFSKEIVECPDYWPPNTHACGFWFLPLEWQFSCNGCREIVSPNPSSSMTRKNELCATHADMQQFLTQRSYSCLPIFIGLSSIGRDNEAKEKHATCPIPHFTYQHYGLYPTKCCANLLSTSMLFLLGTNVLCSTQGTMEYSCHLPVLQVISLFHSMGFLKNPHAFLRVLEAVIEATEYHFILLTAGYEPLDACIKSIAATLTSKVDPQLDTSDGTLLFSDRLYCFSGSIPYSWLFLRCAVAIHHGGSGSTAAALHAGIPQIICPFILDQFYWAERLHWIGVAPEPLRSCHLLPENINGTSIIQAADDLARTIKLALSPEIKAQALRVADMISSEDGLQEAVKILKEKVICPE</sequence>
<organism evidence="2 3">
    <name type="scientific">Zingiber officinale</name>
    <name type="common">Ginger</name>
    <name type="synonym">Amomum zingiber</name>
    <dbReference type="NCBI Taxonomy" id="94328"/>
    <lineage>
        <taxon>Eukaryota</taxon>
        <taxon>Viridiplantae</taxon>
        <taxon>Streptophyta</taxon>
        <taxon>Embryophyta</taxon>
        <taxon>Tracheophyta</taxon>
        <taxon>Spermatophyta</taxon>
        <taxon>Magnoliopsida</taxon>
        <taxon>Liliopsida</taxon>
        <taxon>Zingiberales</taxon>
        <taxon>Zingiberaceae</taxon>
        <taxon>Zingiber</taxon>
    </lineage>
</organism>
<dbReference type="InterPro" id="IPR050426">
    <property type="entry name" value="Glycosyltransferase_28"/>
</dbReference>
<dbReference type="EMBL" id="JACMSC010000012">
    <property type="protein sequence ID" value="KAG6497261.1"/>
    <property type="molecule type" value="Genomic_DNA"/>
</dbReference>
<comment type="caution">
    <text evidence="2">The sequence shown here is derived from an EMBL/GenBank/DDBJ whole genome shotgun (WGS) entry which is preliminary data.</text>
</comment>
<dbReference type="PANTHER" id="PTHR48050:SF11">
    <property type="entry name" value="GLYCOSYLTRANSFERASE"/>
    <property type="match status" value="1"/>
</dbReference>
<gene>
    <name evidence="2" type="ORF">ZIOFF_045159</name>
</gene>
<protein>
    <recommendedName>
        <fullName evidence="1">Erythromycin biosynthesis protein CIII-like C-terminal domain-containing protein</fullName>
    </recommendedName>
</protein>
<dbReference type="AlphaFoldDB" id="A0A8J5L0V3"/>
<dbReference type="InterPro" id="IPR010610">
    <property type="entry name" value="EryCIII-like_C"/>
</dbReference>
<proteinExistence type="predicted"/>
<feature type="domain" description="Erythromycin biosynthesis protein CIII-like C-terminal" evidence="1">
    <location>
        <begin position="431"/>
        <end position="500"/>
    </location>
</feature>